<dbReference type="AlphaFoldDB" id="E5Y800"/>
<sequence>MPPKKRYQWDTKDSEFEDDRPSRSQKKRDSTALQRMGEELTTLGSSVLAKMPLTPNIREAVLEWQRLSSHEGRRRQMQYIGRLMREEADPQAVRDALDAIKLGHTGETASFKRSEKLRDDLMNATDAEMDTLLAAFSAEDATEIRDLTAKARNEREHSRPPHAYRALFRKLKSLPAEQ</sequence>
<dbReference type="InterPro" id="IPR006839">
    <property type="entry name" value="DarP"/>
</dbReference>
<name>E5Y800_BILW3</name>
<dbReference type="eggNOG" id="COG3028">
    <property type="taxonomic scope" value="Bacteria"/>
</dbReference>
<dbReference type="GO" id="GO:0019843">
    <property type="term" value="F:rRNA binding"/>
    <property type="evidence" value="ECO:0007669"/>
    <property type="project" value="UniProtKB-KW"/>
</dbReference>
<dbReference type="RefSeq" id="WP_005028146.1">
    <property type="nucleotide sequence ID" value="NZ_KE150238.1"/>
</dbReference>
<feature type="region of interest" description="Disordered" evidence="5">
    <location>
        <begin position="1"/>
        <end position="34"/>
    </location>
</feature>
<evidence type="ECO:0000256" key="3">
    <source>
        <dbReference type="ARBA" id="ARBA00022730"/>
    </source>
</evidence>
<accession>E5Y800</accession>
<keyword evidence="7" id="KW-1185">Reference proteome</keyword>
<dbReference type="CDD" id="cd16331">
    <property type="entry name" value="YjgA-like"/>
    <property type="match status" value="1"/>
</dbReference>
<keyword evidence="4" id="KW-0694">RNA-binding</keyword>
<dbReference type="PANTHER" id="PTHR38101">
    <property type="entry name" value="UPF0307 PROTEIN YJGA"/>
    <property type="match status" value="1"/>
</dbReference>
<dbReference type="GO" id="GO:0042254">
    <property type="term" value="P:ribosome biogenesis"/>
    <property type="evidence" value="ECO:0007669"/>
    <property type="project" value="UniProtKB-KW"/>
</dbReference>
<dbReference type="OrthoDB" id="5293604at2"/>
<evidence type="ECO:0000313" key="7">
    <source>
        <dbReference type="Proteomes" id="UP000006034"/>
    </source>
</evidence>
<evidence type="ECO:0000256" key="1">
    <source>
        <dbReference type="ARBA" id="ARBA00022490"/>
    </source>
</evidence>
<evidence type="ECO:0000256" key="5">
    <source>
        <dbReference type="SAM" id="MobiDB-lite"/>
    </source>
</evidence>
<dbReference type="GeneID" id="78085458"/>
<gene>
    <name evidence="6" type="ORF">HMPREF0179_02315</name>
</gene>
<dbReference type="EMBL" id="ADCP02000001">
    <property type="protein sequence ID" value="EFV43875.1"/>
    <property type="molecule type" value="Genomic_DNA"/>
</dbReference>
<dbReference type="NCBIfam" id="NF003593">
    <property type="entry name" value="PRK05255.1-1"/>
    <property type="match status" value="1"/>
</dbReference>
<feature type="compositionally biased region" description="Basic and acidic residues" evidence="5">
    <location>
        <begin position="7"/>
        <end position="30"/>
    </location>
</feature>
<reference evidence="6 7" key="1">
    <citation type="submission" date="2010-10" db="EMBL/GenBank/DDBJ databases">
        <authorList>
            <consortium name="The Broad Institute Genome Sequencing Platform"/>
            <person name="Ward D."/>
            <person name="Earl A."/>
            <person name="Feldgarden M."/>
            <person name="Young S.K."/>
            <person name="Gargeya S."/>
            <person name="Zeng Q."/>
            <person name="Alvarado L."/>
            <person name="Berlin A."/>
            <person name="Bochicchio J."/>
            <person name="Chapman S.B."/>
            <person name="Chen Z."/>
            <person name="Freedman E."/>
            <person name="Gellesch M."/>
            <person name="Goldberg J."/>
            <person name="Griggs A."/>
            <person name="Gujja S."/>
            <person name="Heilman E."/>
            <person name="Heiman D."/>
            <person name="Howarth C."/>
            <person name="Mehta T."/>
            <person name="Neiman D."/>
            <person name="Pearson M."/>
            <person name="Roberts A."/>
            <person name="Saif S."/>
            <person name="Shea T."/>
            <person name="Shenoy N."/>
            <person name="Sisk P."/>
            <person name="Stolte C."/>
            <person name="Sykes S."/>
            <person name="White J."/>
            <person name="Yandava C."/>
            <person name="Allen-Vercoe E."/>
            <person name="Sibley C."/>
            <person name="Ambrose C.E."/>
            <person name="Strauss J."/>
            <person name="Daigneault M."/>
            <person name="Haas B."/>
            <person name="Nusbaum C."/>
            <person name="Birren B."/>
        </authorList>
    </citation>
    <scope>NUCLEOTIDE SEQUENCE [LARGE SCALE GENOMIC DNA]</scope>
    <source>
        <strain evidence="6 7">3_1_6</strain>
    </source>
</reference>
<comment type="caution">
    <text evidence="6">The sequence shown here is derived from an EMBL/GenBank/DDBJ whole genome shotgun (WGS) entry which is preliminary data.</text>
</comment>
<reference evidence="6 7" key="2">
    <citation type="submission" date="2013-04" db="EMBL/GenBank/DDBJ databases">
        <title>The Genome Sequence of Bilophila wadsworthia 3_1_6.</title>
        <authorList>
            <consortium name="The Broad Institute Genomics Platform"/>
            <person name="Earl A."/>
            <person name="Ward D."/>
            <person name="Feldgarden M."/>
            <person name="Gevers D."/>
            <person name="Sibley C."/>
            <person name="Strauss J."/>
            <person name="Allen-Vercoe E."/>
            <person name="Walker B."/>
            <person name="Young S."/>
            <person name="Zeng Q."/>
            <person name="Gargeya S."/>
            <person name="Fitzgerald M."/>
            <person name="Haas B."/>
            <person name="Abouelleil A."/>
            <person name="Allen A.W."/>
            <person name="Alvarado L."/>
            <person name="Arachchi H.M."/>
            <person name="Berlin A.M."/>
            <person name="Chapman S.B."/>
            <person name="Gainer-Dewar J."/>
            <person name="Goldberg J."/>
            <person name="Griggs A."/>
            <person name="Gujja S."/>
            <person name="Hansen M."/>
            <person name="Howarth C."/>
            <person name="Imamovic A."/>
            <person name="Ireland A."/>
            <person name="Larimer J."/>
            <person name="McCowan C."/>
            <person name="Murphy C."/>
            <person name="Pearson M."/>
            <person name="Poon T.W."/>
            <person name="Priest M."/>
            <person name="Roberts A."/>
            <person name="Saif S."/>
            <person name="Shea T."/>
            <person name="Sisk P."/>
            <person name="Sykes S."/>
            <person name="Wortman J."/>
            <person name="Nusbaum C."/>
            <person name="Birren B."/>
        </authorList>
    </citation>
    <scope>NUCLEOTIDE SEQUENCE [LARGE SCALE GENOMIC DNA]</scope>
    <source>
        <strain evidence="6 7">3_1_6</strain>
    </source>
</reference>
<dbReference type="SUPFAM" id="SSF158710">
    <property type="entry name" value="PSPTO4464-like"/>
    <property type="match status" value="1"/>
</dbReference>
<dbReference type="HOGENOM" id="CLU_106757_3_0_7"/>
<evidence type="ECO:0000256" key="2">
    <source>
        <dbReference type="ARBA" id="ARBA00022517"/>
    </source>
</evidence>
<organism evidence="6 7">
    <name type="scientific">Bilophila wadsworthia (strain 3_1_6)</name>
    <dbReference type="NCBI Taxonomy" id="563192"/>
    <lineage>
        <taxon>Bacteria</taxon>
        <taxon>Pseudomonadati</taxon>
        <taxon>Thermodesulfobacteriota</taxon>
        <taxon>Desulfovibrionia</taxon>
        <taxon>Desulfovibrionales</taxon>
        <taxon>Desulfovibrionaceae</taxon>
        <taxon>Bilophila</taxon>
    </lineage>
</organism>
<dbReference type="Gene3D" id="1.10.60.30">
    <property type="entry name" value="PSPTO4464-like domains"/>
    <property type="match status" value="2"/>
</dbReference>
<dbReference type="Proteomes" id="UP000006034">
    <property type="component" value="Unassembled WGS sequence"/>
</dbReference>
<dbReference type="Pfam" id="PF04751">
    <property type="entry name" value="DarP"/>
    <property type="match status" value="1"/>
</dbReference>
<evidence type="ECO:0008006" key="8">
    <source>
        <dbReference type="Google" id="ProtNLM"/>
    </source>
</evidence>
<dbReference type="PIRSF" id="PIRSF016183">
    <property type="entry name" value="UCP016183"/>
    <property type="match status" value="1"/>
</dbReference>
<keyword evidence="1" id="KW-0963">Cytoplasm</keyword>
<dbReference type="PANTHER" id="PTHR38101:SF1">
    <property type="entry name" value="UPF0307 PROTEIN YJGA"/>
    <property type="match status" value="1"/>
</dbReference>
<evidence type="ECO:0000313" key="6">
    <source>
        <dbReference type="EMBL" id="EFV43875.1"/>
    </source>
</evidence>
<proteinExistence type="inferred from homology"/>
<dbReference type="HAMAP" id="MF_00765">
    <property type="entry name" value="DarP"/>
    <property type="match status" value="1"/>
</dbReference>
<dbReference type="GO" id="GO:0005829">
    <property type="term" value="C:cytosol"/>
    <property type="evidence" value="ECO:0007669"/>
    <property type="project" value="TreeGrafter"/>
</dbReference>
<keyword evidence="3" id="KW-0699">rRNA-binding</keyword>
<protein>
    <recommendedName>
        <fullName evidence="8">Ribosome-associated protein</fullName>
    </recommendedName>
</protein>
<dbReference type="STRING" id="563192.HMPREF0179_02315"/>
<keyword evidence="2" id="KW-0690">Ribosome biogenesis</keyword>
<evidence type="ECO:0000256" key="4">
    <source>
        <dbReference type="ARBA" id="ARBA00022884"/>
    </source>
</evidence>
<dbReference type="InterPro" id="IPR023153">
    <property type="entry name" value="DarP_sf"/>
</dbReference>